<dbReference type="Pfam" id="PF21821">
    <property type="entry name" value="Dit_like"/>
    <property type="match status" value="1"/>
</dbReference>
<proteinExistence type="predicted"/>
<evidence type="ECO:0000259" key="1">
    <source>
        <dbReference type="Pfam" id="PF21821"/>
    </source>
</evidence>
<dbReference type="Proteomes" id="UP000037931">
    <property type="component" value="Unassembled WGS sequence"/>
</dbReference>
<dbReference type="PATRIC" id="fig|50340.43.peg.4427"/>
<evidence type="ECO:0000313" key="3">
    <source>
        <dbReference type="Proteomes" id="UP000037931"/>
    </source>
</evidence>
<feature type="domain" description="Dit-like phage tail protein N-terminal" evidence="1">
    <location>
        <begin position="67"/>
        <end position="174"/>
    </location>
</feature>
<dbReference type="InterPro" id="IPR048494">
    <property type="entry name" value="Dit-like_N"/>
</dbReference>
<organism evidence="2 3">
    <name type="scientific">Pseudomonas asplenii</name>
    <dbReference type="NCBI Taxonomy" id="53407"/>
    <lineage>
        <taxon>Bacteria</taxon>
        <taxon>Pseudomonadati</taxon>
        <taxon>Pseudomonadota</taxon>
        <taxon>Gammaproteobacteria</taxon>
        <taxon>Pseudomonadales</taxon>
        <taxon>Pseudomonadaceae</taxon>
        <taxon>Pseudomonas</taxon>
    </lineage>
</organism>
<keyword evidence="3" id="KW-1185">Reference proteome</keyword>
<dbReference type="EMBL" id="JSYZ01000034">
    <property type="protein sequence ID" value="KPA87284.1"/>
    <property type="molecule type" value="Genomic_DNA"/>
</dbReference>
<name>A0A0N0E150_9PSED</name>
<dbReference type="AlphaFoldDB" id="A0A0N0E150"/>
<evidence type="ECO:0000313" key="2">
    <source>
        <dbReference type="EMBL" id="KPA87284.1"/>
    </source>
</evidence>
<reference evidence="2 3" key="1">
    <citation type="journal article" date="2015" name="PLoS ONE">
        <title>Rice-Infecting Pseudomonas Genomes Are Highly Accessorized and Harbor Multiple Putative Virulence Mechanisms to Cause Sheath Brown Rot.</title>
        <authorList>
            <person name="Quibod I.L."/>
            <person name="Grande G."/>
            <person name="Oreiro E.G."/>
            <person name="Borja F.N."/>
            <person name="Dossa G.S."/>
            <person name="Mauleon R."/>
            <person name="Cruz C.V."/>
            <person name="Oliva R."/>
        </authorList>
    </citation>
    <scope>NUCLEOTIDE SEQUENCE [LARGE SCALE GENOMIC DNA]</scope>
    <source>
        <strain evidence="2 3">IRRI 6609</strain>
    </source>
</reference>
<protein>
    <recommendedName>
        <fullName evidence="1">Dit-like phage tail protein N-terminal domain-containing protein</fullName>
    </recommendedName>
</protein>
<dbReference type="OrthoDB" id="7031937at2"/>
<accession>A0A0N0E150</accession>
<sequence length="216" mass="23486">MSLIDFPNVPPLPGIPDLRRSTFGVLAQTGLLGKLQGLDIFGLLDAFLNPTWQLVSYETGKLIIEPDSVIGFEFRADARVAGYPMEQGAFASYNKVVLPNECRMRVTCGGNGKMDRGKFLVTLERLKDSVEKFQIVTPDRTYPVVTLAAFDYKRTATNGITLLTVDLLMQEVRETAGVVFGPVKEPAAADPASMSCLKPLDPTTAQASDYDGHAIA</sequence>
<dbReference type="RefSeq" id="WP_054064718.1">
    <property type="nucleotide sequence ID" value="NZ_JSYZ01000034.1"/>
</dbReference>
<dbReference type="STRING" id="50340.PF66_06194"/>
<gene>
    <name evidence="2" type="ORF">PF66_06194</name>
</gene>
<comment type="caution">
    <text evidence="2">The sequence shown here is derived from an EMBL/GenBank/DDBJ whole genome shotgun (WGS) entry which is preliminary data.</text>
</comment>